<dbReference type="InParanoid" id="A0A2J7PVS6"/>
<feature type="compositionally biased region" description="Polar residues" evidence="1">
    <location>
        <begin position="748"/>
        <end position="761"/>
    </location>
</feature>
<feature type="compositionally biased region" description="Basic and acidic residues" evidence="1">
    <location>
        <begin position="1125"/>
        <end position="1139"/>
    </location>
</feature>
<feature type="compositionally biased region" description="Pro residues" evidence="1">
    <location>
        <begin position="461"/>
        <end position="479"/>
    </location>
</feature>
<feature type="region of interest" description="Disordered" evidence="1">
    <location>
        <begin position="244"/>
        <end position="264"/>
    </location>
</feature>
<dbReference type="OrthoDB" id="6378339at2759"/>
<feature type="compositionally biased region" description="Polar residues" evidence="1">
    <location>
        <begin position="417"/>
        <end position="441"/>
    </location>
</feature>
<evidence type="ECO:0000313" key="3">
    <source>
        <dbReference type="Proteomes" id="UP000235965"/>
    </source>
</evidence>
<feature type="compositionally biased region" description="Low complexity" evidence="1">
    <location>
        <begin position="595"/>
        <end position="617"/>
    </location>
</feature>
<feature type="compositionally biased region" description="Polar residues" evidence="1">
    <location>
        <begin position="538"/>
        <end position="559"/>
    </location>
</feature>
<accession>A0A2J7PVS6</accession>
<feature type="region of interest" description="Disordered" evidence="1">
    <location>
        <begin position="1118"/>
        <end position="1139"/>
    </location>
</feature>
<feature type="region of interest" description="Disordered" evidence="1">
    <location>
        <begin position="631"/>
        <end position="674"/>
    </location>
</feature>
<evidence type="ECO:0000256" key="1">
    <source>
        <dbReference type="SAM" id="MobiDB-lite"/>
    </source>
</evidence>
<name>A0A2J7PVS6_9NEOP</name>
<dbReference type="EMBL" id="NEVH01020943">
    <property type="protein sequence ID" value="PNF20436.1"/>
    <property type="molecule type" value="Genomic_DNA"/>
</dbReference>
<feature type="compositionally biased region" description="Low complexity" evidence="1">
    <location>
        <begin position="524"/>
        <end position="537"/>
    </location>
</feature>
<evidence type="ECO:0000313" key="2">
    <source>
        <dbReference type="EMBL" id="PNF20436.1"/>
    </source>
</evidence>
<protein>
    <submittedName>
        <fullName evidence="2">Uncharacterized protein</fullName>
    </submittedName>
</protein>
<dbReference type="STRING" id="105785.A0A2J7PVS6"/>
<feature type="region of interest" description="Disordered" evidence="1">
    <location>
        <begin position="78"/>
        <end position="98"/>
    </location>
</feature>
<feature type="compositionally biased region" description="Low complexity" evidence="1">
    <location>
        <begin position="730"/>
        <end position="747"/>
    </location>
</feature>
<gene>
    <name evidence="2" type="ORF">B7P43_G08135</name>
</gene>
<feature type="region of interest" description="Disordered" evidence="1">
    <location>
        <begin position="115"/>
        <end position="186"/>
    </location>
</feature>
<comment type="caution">
    <text evidence="2">The sequence shown here is derived from an EMBL/GenBank/DDBJ whole genome shotgun (WGS) entry which is preliminary data.</text>
</comment>
<feature type="compositionally biased region" description="Low complexity" evidence="1">
    <location>
        <begin position="480"/>
        <end position="510"/>
    </location>
</feature>
<dbReference type="AlphaFoldDB" id="A0A2J7PVS6"/>
<feature type="compositionally biased region" description="Polar residues" evidence="1">
    <location>
        <begin position="768"/>
        <end position="780"/>
    </location>
</feature>
<organism evidence="2 3">
    <name type="scientific">Cryptotermes secundus</name>
    <dbReference type="NCBI Taxonomy" id="105785"/>
    <lineage>
        <taxon>Eukaryota</taxon>
        <taxon>Metazoa</taxon>
        <taxon>Ecdysozoa</taxon>
        <taxon>Arthropoda</taxon>
        <taxon>Hexapoda</taxon>
        <taxon>Insecta</taxon>
        <taxon>Pterygota</taxon>
        <taxon>Neoptera</taxon>
        <taxon>Polyneoptera</taxon>
        <taxon>Dictyoptera</taxon>
        <taxon>Blattodea</taxon>
        <taxon>Blattoidea</taxon>
        <taxon>Termitoidae</taxon>
        <taxon>Kalotermitidae</taxon>
        <taxon>Cryptotermitinae</taxon>
        <taxon>Cryptotermes</taxon>
    </lineage>
</organism>
<feature type="compositionally biased region" description="Pro residues" evidence="1">
    <location>
        <begin position="247"/>
        <end position="260"/>
    </location>
</feature>
<keyword evidence="3" id="KW-1185">Reference proteome</keyword>
<feature type="region of interest" description="Disordered" evidence="1">
    <location>
        <begin position="291"/>
        <end position="570"/>
    </location>
</feature>
<feature type="region of interest" description="Disordered" evidence="1">
    <location>
        <begin position="730"/>
        <end position="804"/>
    </location>
</feature>
<feature type="compositionally biased region" description="Basic and acidic residues" evidence="1">
    <location>
        <begin position="781"/>
        <end position="800"/>
    </location>
</feature>
<feature type="compositionally biased region" description="Polar residues" evidence="1">
    <location>
        <begin position="159"/>
        <end position="169"/>
    </location>
</feature>
<feature type="compositionally biased region" description="Low complexity" evidence="1">
    <location>
        <begin position="643"/>
        <end position="673"/>
    </location>
</feature>
<dbReference type="Proteomes" id="UP000235965">
    <property type="component" value="Unassembled WGS sequence"/>
</dbReference>
<proteinExistence type="predicted"/>
<feature type="compositionally biased region" description="Polar residues" evidence="1">
    <location>
        <begin position="117"/>
        <end position="138"/>
    </location>
</feature>
<feature type="region of interest" description="Disordered" evidence="1">
    <location>
        <begin position="589"/>
        <end position="617"/>
    </location>
</feature>
<sequence>MVVALKPTEVQIKDSTHVPGGTRDKRTLETFPHLARSYGTADRRISTGPTASSRIAISTHYFDRGTPPITIRHQTRVPVHHSGTSVRRQRPHSVPAPPYAVQMEPLVQYSQRDPLYHQQQKQASSEKGSDQASFNGLQHTKKPLATPDIPVDSTHKSLHVSSNELSSANVLPPNNEEGPSHASRNDHDLAESNQILRLPDTSAVLDNEPQADHLSPDHLYSYDEGSYYLREPEPIIEIIVKESNESLPPPPTLPSPPSRPPTKEPVQVFYVKYKKDPTKYGKEGGIIYDPPVPAVTPATNSDTEEHYTLPSEVSTHPATPPPQPPQTTTLRTIIHPDSETYHGTGLHVTFGDPYDEDSHEDYSQQSAPHPSVVFPHQSFSPRPNYRPSFLSHEHHKRQPETFQQQPLTQLQHSQPPFHQQQAPFSPHQSTFQRPFNSPTFYQQRQPQFQQPPPLAQQLPFPHQPPPFRHLSPSLPPPPLQQQQSQKPQIPHQQPFQQPPFQFQQRPLQHPVPQNQRPHPPQILQSQQFPPSQRPSFQDTLQRPSFQPPQNVQQRPNFAQPSPAHEQRKPVLSGQPISEFINQPEQLRNGPHSAALQQQLKVQQQQHHQQPHLLQQQLQQQEREQQLLLLQQQQRQNLHHHHQLPLQQQQQQQQQQQHLSTQQSQRHSQQEKQQNPFGAEIVKSISQQLHLSSNGQSNQQHLLTANNRLQPNFQQQPLPTQPSLLQQTIPNQQHLSSQQISPSQQHQSGLSTPGANNFSTPQKLFPLVPSSTNAPATLTTSKKQESNAEATDGKNDDKDKNTSNPSALAVLPEEVPDDLRQQLLSSGILSNADIQILDYDKVGDIPIENLPPEALENFYGAAGAASAPVPSIVAANASGAPVEMKVVRYDPTTAKGQEVAQKYVRKDATQVDPVALNDSKYNRYLPLKVSGAQFPLPDVPELRGRNVTSVVVLAPVNYEFQQKHGNPTDGDTDRSSREAPIELRGVQFVAGDILKQLVKEPTSENFKRWLDQEKATDSDRQSIVLLVVESTNGSNSKEIFMYDVATQKVSKLRGELSSAFVEVAESNANSQELDSVAAPSDIMEQWEQGPFEVEAGEEPSAVASEIFEDRVLPGQVADISSSASEQDLKHDEIEEEKKSSFQDYLVMSASEPDLETKDDKASNTILVSSGYSKTSDFTGSGV</sequence>
<feature type="compositionally biased region" description="Low complexity" evidence="1">
    <location>
        <begin position="400"/>
        <end position="416"/>
    </location>
</feature>
<reference evidence="2 3" key="1">
    <citation type="submission" date="2017-12" db="EMBL/GenBank/DDBJ databases">
        <title>Hemimetabolous genomes reveal molecular basis of termite eusociality.</title>
        <authorList>
            <person name="Harrison M.C."/>
            <person name="Jongepier E."/>
            <person name="Robertson H.M."/>
            <person name="Arning N."/>
            <person name="Bitard-Feildel T."/>
            <person name="Chao H."/>
            <person name="Childers C.P."/>
            <person name="Dinh H."/>
            <person name="Doddapaneni H."/>
            <person name="Dugan S."/>
            <person name="Gowin J."/>
            <person name="Greiner C."/>
            <person name="Han Y."/>
            <person name="Hu H."/>
            <person name="Hughes D.S.T."/>
            <person name="Huylmans A.-K."/>
            <person name="Kemena C."/>
            <person name="Kremer L.P.M."/>
            <person name="Lee S.L."/>
            <person name="Lopez-Ezquerra A."/>
            <person name="Mallet L."/>
            <person name="Monroy-Kuhn J.M."/>
            <person name="Moser A."/>
            <person name="Murali S.C."/>
            <person name="Muzny D.M."/>
            <person name="Otani S."/>
            <person name="Piulachs M.-D."/>
            <person name="Poelchau M."/>
            <person name="Qu J."/>
            <person name="Schaub F."/>
            <person name="Wada-Katsumata A."/>
            <person name="Worley K.C."/>
            <person name="Xie Q."/>
            <person name="Ylla G."/>
            <person name="Poulsen M."/>
            <person name="Gibbs R.A."/>
            <person name="Schal C."/>
            <person name="Richards S."/>
            <person name="Belles X."/>
            <person name="Korb J."/>
            <person name="Bornberg-Bauer E."/>
        </authorList>
    </citation>
    <scope>NUCLEOTIDE SEQUENCE [LARGE SCALE GENOMIC DNA]</scope>
    <source>
        <tissue evidence="2">Whole body</tissue>
    </source>
</reference>
<dbReference type="FunCoup" id="A0A2J7PVS6">
    <property type="interactions" value="1"/>
</dbReference>